<proteinExistence type="predicted"/>
<evidence type="ECO:0008006" key="3">
    <source>
        <dbReference type="Google" id="ProtNLM"/>
    </source>
</evidence>
<dbReference type="Proteomes" id="UP001602013">
    <property type="component" value="Unassembled WGS sequence"/>
</dbReference>
<sequence length="90" mass="9629">MNALPVPLVPVRVAGYAPTPRPGVVLIDDENFLTCMCRNRPESSGFETVTPQGVPCEPTADWPGTYQCNDCGVLINISPAIAWVEGGEAR</sequence>
<reference evidence="1 2" key="1">
    <citation type="submission" date="2024-10" db="EMBL/GenBank/DDBJ databases">
        <title>The Natural Products Discovery Center: Release of the First 8490 Sequenced Strains for Exploring Actinobacteria Biosynthetic Diversity.</title>
        <authorList>
            <person name="Kalkreuter E."/>
            <person name="Kautsar S.A."/>
            <person name="Yang D."/>
            <person name="Bader C.D."/>
            <person name="Teijaro C.N."/>
            <person name="Fluegel L."/>
            <person name="Davis C.M."/>
            <person name="Simpson J.R."/>
            <person name="Lauterbach L."/>
            <person name="Steele A.D."/>
            <person name="Gui C."/>
            <person name="Meng S."/>
            <person name="Li G."/>
            <person name="Viehrig K."/>
            <person name="Ye F."/>
            <person name="Su P."/>
            <person name="Kiefer A.F."/>
            <person name="Nichols A."/>
            <person name="Cepeda A.J."/>
            <person name="Yan W."/>
            <person name="Fan B."/>
            <person name="Jiang Y."/>
            <person name="Adhikari A."/>
            <person name="Zheng C.-J."/>
            <person name="Schuster L."/>
            <person name="Cowan T.M."/>
            <person name="Smanski M.J."/>
            <person name="Chevrette M.G."/>
            <person name="De Carvalho L.P.S."/>
            <person name="Shen B."/>
        </authorList>
    </citation>
    <scope>NUCLEOTIDE SEQUENCE [LARGE SCALE GENOMIC DNA]</scope>
    <source>
        <strain evidence="1 2">NPDC002173</strain>
    </source>
</reference>
<accession>A0ABW6SKI8</accession>
<protein>
    <recommendedName>
        <fullName evidence="3">Replication restart DNA helicase PriA</fullName>
    </recommendedName>
</protein>
<name>A0ABW6SKI8_9ACTN</name>
<keyword evidence="2" id="KW-1185">Reference proteome</keyword>
<evidence type="ECO:0000313" key="1">
    <source>
        <dbReference type="EMBL" id="MFF3665403.1"/>
    </source>
</evidence>
<comment type="caution">
    <text evidence="1">The sequence shown here is derived from an EMBL/GenBank/DDBJ whole genome shotgun (WGS) entry which is preliminary data.</text>
</comment>
<organism evidence="1 2">
    <name type="scientific">Microtetraspora malaysiensis</name>
    <dbReference type="NCBI Taxonomy" id="161358"/>
    <lineage>
        <taxon>Bacteria</taxon>
        <taxon>Bacillati</taxon>
        <taxon>Actinomycetota</taxon>
        <taxon>Actinomycetes</taxon>
        <taxon>Streptosporangiales</taxon>
        <taxon>Streptosporangiaceae</taxon>
        <taxon>Microtetraspora</taxon>
    </lineage>
</organism>
<dbReference type="EMBL" id="JBIASD010000004">
    <property type="protein sequence ID" value="MFF3665403.1"/>
    <property type="molecule type" value="Genomic_DNA"/>
</dbReference>
<dbReference type="RefSeq" id="WP_387409399.1">
    <property type="nucleotide sequence ID" value="NZ_JBIASD010000004.1"/>
</dbReference>
<evidence type="ECO:0000313" key="2">
    <source>
        <dbReference type="Proteomes" id="UP001602013"/>
    </source>
</evidence>
<gene>
    <name evidence="1" type="ORF">ACFYXI_07395</name>
</gene>